<dbReference type="Proteomes" id="UP000095210">
    <property type="component" value="Chromosome"/>
</dbReference>
<protein>
    <recommendedName>
        <fullName evidence="1">DUF4440 domain-containing protein</fullName>
    </recommendedName>
</protein>
<reference evidence="3" key="1">
    <citation type="submission" date="2016-03" db="EMBL/GenBank/DDBJ databases">
        <title>Complete genome sequence of the type strain Actinoalloteichus hymeniacidonis DSM 45092.</title>
        <authorList>
            <person name="Schaffert L."/>
            <person name="Albersmeier A."/>
            <person name="Winkler A."/>
            <person name="Kalinowski J."/>
            <person name="Zotchev S."/>
            <person name="Ruckert C."/>
        </authorList>
    </citation>
    <scope>NUCLEOTIDE SEQUENCE [LARGE SCALE GENOMIC DNA]</scope>
    <source>
        <strain evidence="3">HPA177(T) (DSM 45092(T))</strain>
    </source>
</reference>
<proteinExistence type="predicted"/>
<accession>A0AAC9N180</accession>
<dbReference type="EMBL" id="CP014859">
    <property type="protein sequence ID" value="AOS65626.1"/>
    <property type="molecule type" value="Genomic_DNA"/>
</dbReference>
<evidence type="ECO:0000259" key="1">
    <source>
        <dbReference type="Pfam" id="PF14534"/>
    </source>
</evidence>
<evidence type="ECO:0000313" key="3">
    <source>
        <dbReference type="Proteomes" id="UP000095210"/>
    </source>
</evidence>
<organism evidence="2 3">
    <name type="scientific">Actinoalloteichus hymeniacidonis</name>
    <dbReference type="NCBI Taxonomy" id="340345"/>
    <lineage>
        <taxon>Bacteria</taxon>
        <taxon>Bacillati</taxon>
        <taxon>Actinomycetota</taxon>
        <taxon>Actinomycetes</taxon>
        <taxon>Pseudonocardiales</taxon>
        <taxon>Pseudonocardiaceae</taxon>
        <taxon>Actinoalloteichus</taxon>
    </lineage>
</organism>
<feature type="domain" description="DUF4440" evidence="1">
    <location>
        <begin position="12"/>
        <end position="107"/>
    </location>
</feature>
<gene>
    <name evidence="2" type="ORF">TL08_24240</name>
</gene>
<sequence>MVGKDVERVIGNELRLLTPAVRRSAEQVEKLLHPDFVEFGSSGRRWDRRAMVAAIGNELTDSEAPDVAEMRGLSDAVVLVTYLTDRTGRRARRSSLWRKADDGTWLLYFHQGTPLPT</sequence>
<dbReference type="Pfam" id="PF14534">
    <property type="entry name" value="DUF4440"/>
    <property type="match status" value="1"/>
</dbReference>
<keyword evidence="3" id="KW-1185">Reference proteome</keyword>
<dbReference type="KEGG" id="ahm:TL08_24240"/>
<dbReference type="InterPro" id="IPR027843">
    <property type="entry name" value="DUF4440"/>
</dbReference>
<name>A0AAC9N180_9PSEU</name>
<dbReference type="SUPFAM" id="SSF54427">
    <property type="entry name" value="NTF2-like"/>
    <property type="match status" value="1"/>
</dbReference>
<evidence type="ECO:0000313" key="2">
    <source>
        <dbReference type="EMBL" id="AOS65626.1"/>
    </source>
</evidence>
<dbReference type="Gene3D" id="3.10.450.50">
    <property type="match status" value="1"/>
</dbReference>
<dbReference type="AlphaFoldDB" id="A0AAC9N180"/>
<dbReference type="InterPro" id="IPR032710">
    <property type="entry name" value="NTF2-like_dom_sf"/>
</dbReference>